<feature type="transmembrane region" description="Helical" evidence="1">
    <location>
        <begin position="21"/>
        <end position="39"/>
    </location>
</feature>
<evidence type="ECO:0000256" key="1">
    <source>
        <dbReference type="SAM" id="Phobius"/>
    </source>
</evidence>
<sequence>MAVSEPHKELRFTRAGQATGFWIAGAVLVMAALVFFLLAPHRAENPQLPHPAWGIVPLALAGLSLRVAWRCTKHAYILLSPIGVEVFPFFRAESGMQVIPWAQITGADVDASRLTLHFSEEKTSGIHLSLAPIAKDRRELLSKAIRGRIPA</sequence>
<keyword evidence="1" id="KW-0472">Membrane</keyword>
<organism evidence="2 3">
    <name type="scientific">Luteolibacter luteus</name>
    <dbReference type="NCBI Taxonomy" id="2728835"/>
    <lineage>
        <taxon>Bacteria</taxon>
        <taxon>Pseudomonadati</taxon>
        <taxon>Verrucomicrobiota</taxon>
        <taxon>Verrucomicrobiia</taxon>
        <taxon>Verrucomicrobiales</taxon>
        <taxon>Verrucomicrobiaceae</taxon>
        <taxon>Luteolibacter</taxon>
    </lineage>
</organism>
<proteinExistence type="predicted"/>
<dbReference type="RefSeq" id="WP_169454219.1">
    <property type="nucleotide sequence ID" value="NZ_CP051774.1"/>
</dbReference>
<dbReference type="AlphaFoldDB" id="A0A858RFM3"/>
<protein>
    <submittedName>
        <fullName evidence="2">Uncharacterized protein</fullName>
    </submittedName>
</protein>
<dbReference type="KEGG" id="luo:HHL09_08970"/>
<keyword evidence="1" id="KW-0812">Transmembrane</keyword>
<gene>
    <name evidence="2" type="ORF">HHL09_08970</name>
</gene>
<reference evidence="2 3" key="1">
    <citation type="submission" date="2020-04" db="EMBL/GenBank/DDBJ databases">
        <title>Luteolibacter sp. G-1-1-1 isolated from soil.</title>
        <authorList>
            <person name="Dahal R.H."/>
        </authorList>
    </citation>
    <scope>NUCLEOTIDE SEQUENCE [LARGE SCALE GENOMIC DNA]</scope>
    <source>
        <strain evidence="2 3">G-1-1-1</strain>
    </source>
</reference>
<accession>A0A858RFM3</accession>
<keyword evidence="1" id="KW-1133">Transmembrane helix</keyword>
<dbReference type="Proteomes" id="UP000501812">
    <property type="component" value="Chromosome"/>
</dbReference>
<evidence type="ECO:0000313" key="3">
    <source>
        <dbReference type="Proteomes" id="UP000501812"/>
    </source>
</evidence>
<feature type="transmembrane region" description="Helical" evidence="1">
    <location>
        <begin position="51"/>
        <end position="69"/>
    </location>
</feature>
<name>A0A858RFM3_9BACT</name>
<dbReference type="EMBL" id="CP051774">
    <property type="protein sequence ID" value="QJE95906.1"/>
    <property type="molecule type" value="Genomic_DNA"/>
</dbReference>
<keyword evidence="3" id="KW-1185">Reference proteome</keyword>
<evidence type="ECO:0000313" key="2">
    <source>
        <dbReference type="EMBL" id="QJE95906.1"/>
    </source>
</evidence>